<feature type="non-terminal residue" evidence="1">
    <location>
        <position position="602"/>
    </location>
</feature>
<keyword evidence="2" id="KW-1185">Reference proteome</keyword>
<protein>
    <submittedName>
        <fullName evidence="1">713_t:CDS:1</fullName>
    </submittedName>
</protein>
<gene>
    <name evidence="1" type="ORF">SCALOS_LOCUS2614</name>
</gene>
<sequence length="602" mass="70100">MGIYTVNFSITIYIDEKKSKTCSLYLTYKLAKIREIINNDHKITNNDFVFKSKNGDIVNRSDENSDNLSTILDNNKLYISTQQEFKFKIDTEQFIEWLIPDMTLRDVREKLAYDRVDRKTEKLQFKTKDGTTINHKNEYRYSLINIRDGSSIIHMRNLLKKTNIMIDENELTYSLDPEDKLEEIRQIIITKGITNKQDFDFKRHDGTIVKRPDEENSINLSKILKNNTLYISTLQYSRVTVCFTNNNDLLSSVLPKDRKLSEIRKKYETANQDFYIGSNSYFLEQDEKTVIPKSQEDERILKEILKFKDNKSYLYIVRKKEEPDWIKFDNEYKHVFIIERDLVKQVSINNVFTIKEKERKGQSRHIEKKTFECKNEFQELCYRNFIDFGNVTSILPWASICLGLDKETLSKKLKCYNEKIQYSYIKKICAKMTINKENICLTPEFKDDVKAALNEETQEGKIAKLRDITKKYGYFYASSICFGGVAVQKNGDMKNSDENVTTNHLGMQSSAGFPGANMQGGVSSEIGSDTRIAASETHSNLIVKGGNVAIFKFNDPVDWINSLIESDTWEIIEYEEVNSIFDLLEGELRKNVLEALGKRILK</sequence>
<evidence type="ECO:0000313" key="1">
    <source>
        <dbReference type="EMBL" id="CAG8485494.1"/>
    </source>
</evidence>
<dbReference type="EMBL" id="CAJVPM010002376">
    <property type="protein sequence ID" value="CAG8485494.1"/>
    <property type="molecule type" value="Genomic_DNA"/>
</dbReference>
<accession>A0ACA9KQ45</accession>
<organism evidence="1 2">
    <name type="scientific">Scutellospora calospora</name>
    <dbReference type="NCBI Taxonomy" id="85575"/>
    <lineage>
        <taxon>Eukaryota</taxon>
        <taxon>Fungi</taxon>
        <taxon>Fungi incertae sedis</taxon>
        <taxon>Mucoromycota</taxon>
        <taxon>Glomeromycotina</taxon>
        <taxon>Glomeromycetes</taxon>
        <taxon>Diversisporales</taxon>
        <taxon>Gigasporaceae</taxon>
        <taxon>Scutellospora</taxon>
    </lineage>
</organism>
<dbReference type="Proteomes" id="UP000789860">
    <property type="component" value="Unassembled WGS sequence"/>
</dbReference>
<name>A0ACA9KQ45_9GLOM</name>
<proteinExistence type="predicted"/>
<comment type="caution">
    <text evidence="1">The sequence shown here is derived from an EMBL/GenBank/DDBJ whole genome shotgun (WGS) entry which is preliminary data.</text>
</comment>
<reference evidence="1" key="1">
    <citation type="submission" date="2021-06" db="EMBL/GenBank/DDBJ databases">
        <authorList>
            <person name="Kallberg Y."/>
            <person name="Tangrot J."/>
            <person name="Rosling A."/>
        </authorList>
    </citation>
    <scope>NUCLEOTIDE SEQUENCE</scope>
    <source>
        <strain evidence="1">AU212A</strain>
    </source>
</reference>
<evidence type="ECO:0000313" key="2">
    <source>
        <dbReference type="Proteomes" id="UP000789860"/>
    </source>
</evidence>